<evidence type="ECO:0000313" key="1">
    <source>
        <dbReference type="EMBL" id="CAG8853584.1"/>
    </source>
</evidence>
<dbReference type="EMBL" id="CAJVQB010126404">
    <property type="protein sequence ID" value="CAG8853584.1"/>
    <property type="molecule type" value="Genomic_DNA"/>
</dbReference>
<gene>
    <name evidence="1" type="ORF">GMARGA_LOCUS42405</name>
</gene>
<proteinExistence type="predicted"/>
<dbReference type="Proteomes" id="UP000789901">
    <property type="component" value="Unassembled WGS sequence"/>
</dbReference>
<reference evidence="1 2" key="1">
    <citation type="submission" date="2021-06" db="EMBL/GenBank/DDBJ databases">
        <authorList>
            <person name="Kallberg Y."/>
            <person name="Tangrot J."/>
            <person name="Rosling A."/>
        </authorList>
    </citation>
    <scope>NUCLEOTIDE SEQUENCE [LARGE SCALE GENOMIC DNA]</scope>
    <source>
        <strain evidence="1 2">120-4 pot B 10/14</strain>
    </source>
</reference>
<accession>A0ABN7XHB9</accession>
<feature type="non-terminal residue" evidence="1">
    <location>
        <position position="54"/>
    </location>
</feature>
<keyword evidence="2" id="KW-1185">Reference proteome</keyword>
<sequence length="54" mass="6237">TKVRTKCTKKPILINDESTLEIMPTNNETMKQQSNDAIYNTKKILVSAIKEERK</sequence>
<evidence type="ECO:0000313" key="2">
    <source>
        <dbReference type="Proteomes" id="UP000789901"/>
    </source>
</evidence>
<protein>
    <submittedName>
        <fullName evidence="1">13824_t:CDS:1</fullName>
    </submittedName>
</protein>
<comment type="caution">
    <text evidence="1">The sequence shown here is derived from an EMBL/GenBank/DDBJ whole genome shotgun (WGS) entry which is preliminary data.</text>
</comment>
<organism evidence="1 2">
    <name type="scientific">Gigaspora margarita</name>
    <dbReference type="NCBI Taxonomy" id="4874"/>
    <lineage>
        <taxon>Eukaryota</taxon>
        <taxon>Fungi</taxon>
        <taxon>Fungi incertae sedis</taxon>
        <taxon>Mucoromycota</taxon>
        <taxon>Glomeromycotina</taxon>
        <taxon>Glomeromycetes</taxon>
        <taxon>Diversisporales</taxon>
        <taxon>Gigasporaceae</taxon>
        <taxon>Gigaspora</taxon>
    </lineage>
</organism>
<name>A0ABN7XHB9_GIGMA</name>
<feature type="non-terminal residue" evidence="1">
    <location>
        <position position="1"/>
    </location>
</feature>